<organism evidence="2 3">
    <name type="scientific">Corynebacterium zhongnanshanii</name>
    <dbReference type="NCBI Taxonomy" id="2768834"/>
    <lineage>
        <taxon>Bacteria</taxon>
        <taxon>Bacillati</taxon>
        <taxon>Actinomycetota</taxon>
        <taxon>Actinomycetes</taxon>
        <taxon>Mycobacteriales</taxon>
        <taxon>Corynebacteriaceae</taxon>
        <taxon>Corynebacterium</taxon>
    </lineage>
</organism>
<dbReference type="SUPFAM" id="SSF53383">
    <property type="entry name" value="PLP-dependent transferases"/>
    <property type="match status" value="1"/>
</dbReference>
<dbReference type="Proteomes" id="UP000436181">
    <property type="component" value="Unassembled WGS sequence"/>
</dbReference>
<sequence>MFDNPRVRGLYASLSDGWTYVNAQSHPQVPEKVSAAVARAFRVSNLQQPIEVGSGFHSRTEQPGRRLGETFEHAARVAAADLVGGRPECVILGPSRAALLDGLAQVMGHKLRLGQEVVLSRVDDPANITPWTRAADLFGAHVRWAEPELATGALPSWQFAELVGEHTALVAVGAANRHVGAVNDIPAITGVVRKKTPQALVVVDVDNIAPYRIIDLPTLGADVVAVDIASLGGPQIGALVFHNPEVMDRLRPFGGRSLRTVLEIGGVSEGLLGGVPEAVEHLASLDGEARGTRRRRLETTLPQVNAYTGGLARRAVEGLQALGTVHVVGVDGDFHANPSFDNIDRIPRVTFIVDAVPADVAQQRLVAHGVVADVVRPSQSELLRVMGVFGDPETADAGRRARRVRPGRHSSAAAVASVDDPYRRAAWGEEPADEAGAVTLSFSPHNTAYDVDQVIRAVASLA</sequence>
<keyword evidence="2" id="KW-0808">Transferase</keyword>
<dbReference type="InterPro" id="IPR015422">
    <property type="entry name" value="PyrdxlP-dep_Trfase_small"/>
</dbReference>
<dbReference type="RefSeq" id="WP_151844873.1">
    <property type="nucleotide sequence ID" value="NZ_WBZJ01000004.1"/>
</dbReference>
<dbReference type="InterPro" id="IPR000192">
    <property type="entry name" value="Aminotrans_V_dom"/>
</dbReference>
<dbReference type="Gene3D" id="3.40.640.10">
    <property type="entry name" value="Type I PLP-dependent aspartate aminotransferase-like (Major domain)"/>
    <property type="match status" value="1"/>
</dbReference>
<dbReference type="EMBL" id="WBZJ01000004">
    <property type="protein sequence ID" value="KAB3519238.1"/>
    <property type="molecule type" value="Genomic_DNA"/>
</dbReference>
<evidence type="ECO:0000259" key="1">
    <source>
        <dbReference type="Pfam" id="PF00266"/>
    </source>
</evidence>
<comment type="caution">
    <text evidence="2">The sequence shown here is derived from an EMBL/GenBank/DDBJ whole genome shotgun (WGS) entry which is preliminary data.</text>
</comment>
<keyword evidence="3" id="KW-1185">Reference proteome</keyword>
<feature type="domain" description="Aminotransferase class V" evidence="1">
    <location>
        <begin position="57"/>
        <end position="252"/>
    </location>
</feature>
<evidence type="ECO:0000313" key="3">
    <source>
        <dbReference type="Proteomes" id="UP000436181"/>
    </source>
</evidence>
<dbReference type="InterPro" id="IPR015421">
    <property type="entry name" value="PyrdxlP-dep_Trfase_major"/>
</dbReference>
<dbReference type="PANTHER" id="PTHR43586">
    <property type="entry name" value="CYSTEINE DESULFURASE"/>
    <property type="match status" value="1"/>
</dbReference>
<proteinExistence type="predicted"/>
<dbReference type="InterPro" id="IPR015424">
    <property type="entry name" value="PyrdxlP-dep_Trfase"/>
</dbReference>
<gene>
    <name evidence="2" type="ORF">F8377_09630</name>
</gene>
<evidence type="ECO:0000313" key="2">
    <source>
        <dbReference type="EMBL" id="KAB3519238.1"/>
    </source>
</evidence>
<accession>A0ABQ6VBV7</accession>
<keyword evidence="2" id="KW-0032">Aminotransferase</keyword>
<name>A0ABQ6VBV7_9CORY</name>
<dbReference type="Gene3D" id="3.90.1150.10">
    <property type="entry name" value="Aspartate Aminotransferase, domain 1"/>
    <property type="match status" value="1"/>
</dbReference>
<dbReference type="PANTHER" id="PTHR43586:SF21">
    <property type="entry name" value="PYRIDOXAL PHOSPHATE (PLP)-DEPENDENT ASPARTATE AMINOTRANSFERASE SUPERFAMILY"/>
    <property type="match status" value="1"/>
</dbReference>
<reference evidence="2 3" key="1">
    <citation type="submission" date="2019-10" db="EMBL/GenBank/DDBJ databases">
        <title>Corynebacterium sp novel species isolated from the respiratory tract of Marmot.</title>
        <authorList>
            <person name="Zhang G."/>
        </authorList>
    </citation>
    <scope>NUCLEOTIDE SEQUENCE [LARGE SCALE GENOMIC DNA]</scope>
    <source>
        <strain evidence="2 3">336</strain>
    </source>
</reference>
<dbReference type="GO" id="GO:0008483">
    <property type="term" value="F:transaminase activity"/>
    <property type="evidence" value="ECO:0007669"/>
    <property type="project" value="UniProtKB-KW"/>
</dbReference>
<dbReference type="Pfam" id="PF00266">
    <property type="entry name" value="Aminotran_5"/>
    <property type="match status" value="1"/>
</dbReference>
<protein>
    <submittedName>
        <fullName evidence="2">Aminotransferase class V-fold PLP-dependent enzyme</fullName>
    </submittedName>
</protein>